<sequence>MYSYVLFIFRVGEPSTSLSSIYQPNSYV</sequence>
<accession>A0A382EYE7</accession>
<dbReference type="AlphaFoldDB" id="A0A382EYE7"/>
<protein>
    <submittedName>
        <fullName evidence="1">Uncharacterized protein</fullName>
    </submittedName>
</protein>
<dbReference type="EMBL" id="UINC01046640">
    <property type="protein sequence ID" value="SVB54921.1"/>
    <property type="molecule type" value="Genomic_DNA"/>
</dbReference>
<evidence type="ECO:0000313" key="1">
    <source>
        <dbReference type="EMBL" id="SVB54921.1"/>
    </source>
</evidence>
<organism evidence="1">
    <name type="scientific">marine metagenome</name>
    <dbReference type="NCBI Taxonomy" id="408172"/>
    <lineage>
        <taxon>unclassified sequences</taxon>
        <taxon>metagenomes</taxon>
        <taxon>ecological metagenomes</taxon>
    </lineage>
</organism>
<gene>
    <name evidence="1" type="ORF">METZ01_LOCUS207775</name>
</gene>
<name>A0A382EYE7_9ZZZZ</name>
<proteinExistence type="predicted"/>
<reference evidence="1" key="1">
    <citation type="submission" date="2018-05" db="EMBL/GenBank/DDBJ databases">
        <authorList>
            <person name="Lanie J.A."/>
            <person name="Ng W.-L."/>
            <person name="Kazmierczak K.M."/>
            <person name="Andrzejewski T.M."/>
            <person name="Davidsen T.M."/>
            <person name="Wayne K.J."/>
            <person name="Tettelin H."/>
            <person name="Glass J.I."/>
            <person name="Rusch D."/>
            <person name="Podicherti R."/>
            <person name="Tsui H.-C.T."/>
            <person name="Winkler M.E."/>
        </authorList>
    </citation>
    <scope>NUCLEOTIDE SEQUENCE</scope>
</reference>